<comment type="caution">
    <text evidence="6">The sequence shown here is derived from an EMBL/GenBank/DDBJ whole genome shotgun (WGS) entry which is preliminary data.</text>
</comment>
<dbReference type="InterPro" id="IPR035906">
    <property type="entry name" value="MetI-like_sf"/>
</dbReference>
<dbReference type="SUPFAM" id="SSF161098">
    <property type="entry name" value="MetI-like"/>
    <property type="match status" value="1"/>
</dbReference>
<name>A0A829H723_LACPA</name>
<keyword evidence="2 5" id="KW-0812">Transmembrane</keyword>
<evidence type="ECO:0000313" key="6">
    <source>
        <dbReference type="EMBL" id="EPC71982.1"/>
    </source>
</evidence>
<evidence type="ECO:0000256" key="5">
    <source>
        <dbReference type="SAM" id="Phobius"/>
    </source>
</evidence>
<dbReference type="GO" id="GO:0016020">
    <property type="term" value="C:membrane"/>
    <property type="evidence" value="ECO:0007669"/>
    <property type="project" value="UniProtKB-SubCell"/>
</dbReference>
<evidence type="ECO:0000256" key="2">
    <source>
        <dbReference type="ARBA" id="ARBA00022692"/>
    </source>
</evidence>
<dbReference type="AlphaFoldDB" id="A0A829H723"/>
<evidence type="ECO:0000256" key="3">
    <source>
        <dbReference type="ARBA" id="ARBA00022989"/>
    </source>
</evidence>
<feature type="non-terminal residue" evidence="6">
    <location>
        <position position="54"/>
    </location>
</feature>
<evidence type="ECO:0000256" key="4">
    <source>
        <dbReference type="ARBA" id="ARBA00023136"/>
    </source>
</evidence>
<evidence type="ECO:0000313" key="7">
    <source>
        <dbReference type="Proteomes" id="UP000014244"/>
    </source>
</evidence>
<dbReference type="Proteomes" id="UP000014244">
    <property type="component" value="Unassembled WGS sequence"/>
</dbReference>
<evidence type="ECO:0000256" key="1">
    <source>
        <dbReference type="ARBA" id="ARBA00004141"/>
    </source>
</evidence>
<keyword evidence="4 5" id="KW-0472">Membrane</keyword>
<proteinExistence type="predicted"/>
<protein>
    <submittedName>
        <fullName evidence="6">Metal ion ABC transporter permease</fullName>
    </submittedName>
</protein>
<accession>A0A829H723</accession>
<gene>
    <name evidence="6" type="ORF">Lpp41_10541</name>
</gene>
<feature type="transmembrane region" description="Helical" evidence="5">
    <location>
        <begin position="30"/>
        <end position="53"/>
    </location>
</feature>
<dbReference type="EMBL" id="ANKE01000507">
    <property type="protein sequence ID" value="EPC71982.1"/>
    <property type="molecule type" value="Genomic_DNA"/>
</dbReference>
<reference evidence="6 7" key="1">
    <citation type="journal article" date="2013" name="PLoS ONE">
        <title>Lactobacillus paracasei comparative genomics: towards species pan-genome definition and exploitation of diversity.</title>
        <authorList>
            <person name="Smokvina T."/>
            <person name="Wels M."/>
            <person name="Polka J."/>
            <person name="Chervaux C."/>
            <person name="Brisse S."/>
            <person name="Boekhorst J."/>
            <person name="van Hylckama Vlieg J.E."/>
            <person name="Siezen R.J."/>
        </authorList>
    </citation>
    <scope>NUCLEOTIDE SEQUENCE [LARGE SCALE GENOMIC DNA]</scope>
    <source>
        <strain evidence="6 7">Lpp41</strain>
    </source>
</reference>
<keyword evidence="3 5" id="KW-1133">Transmembrane helix</keyword>
<comment type="subcellular location">
    <subcellularLocation>
        <location evidence="1">Membrane</location>
        <topology evidence="1">Multi-pass membrane protein</topology>
    </subcellularLocation>
</comment>
<organism evidence="6 7">
    <name type="scientific">Lacticaseibacillus paracasei subsp. paracasei Lpp41</name>
    <dbReference type="NCBI Taxonomy" id="1256208"/>
    <lineage>
        <taxon>Bacteria</taxon>
        <taxon>Bacillati</taxon>
        <taxon>Bacillota</taxon>
        <taxon>Bacilli</taxon>
        <taxon>Lactobacillales</taxon>
        <taxon>Lactobacillaceae</taxon>
        <taxon>Lacticaseibacillus</taxon>
    </lineage>
</organism>
<sequence>MGQFFTKYFPNVVPIWSGDGGVTQAINETLYMTVLTAVVAGILGIVIGILLVLT</sequence>